<organism evidence="2 3">
    <name type="scientific">Rubroshorea leprosula</name>
    <dbReference type="NCBI Taxonomy" id="152421"/>
    <lineage>
        <taxon>Eukaryota</taxon>
        <taxon>Viridiplantae</taxon>
        <taxon>Streptophyta</taxon>
        <taxon>Embryophyta</taxon>
        <taxon>Tracheophyta</taxon>
        <taxon>Spermatophyta</taxon>
        <taxon>Magnoliopsida</taxon>
        <taxon>eudicotyledons</taxon>
        <taxon>Gunneridae</taxon>
        <taxon>Pentapetalae</taxon>
        <taxon>rosids</taxon>
        <taxon>malvids</taxon>
        <taxon>Malvales</taxon>
        <taxon>Dipterocarpaceae</taxon>
        <taxon>Rubroshorea</taxon>
    </lineage>
</organism>
<evidence type="ECO:0000313" key="3">
    <source>
        <dbReference type="Proteomes" id="UP001054252"/>
    </source>
</evidence>
<dbReference type="AlphaFoldDB" id="A0AAV5K0H1"/>
<evidence type="ECO:0000313" key="2">
    <source>
        <dbReference type="EMBL" id="GKV17342.1"/>
    </source>
</evidence>
<evidence type="ECO:0000256" key="1">
    <source>
        <dbReference type="SAM" id="MobiDB-lite"/>
    </source>
</evidence>
<dbReference type="Proteomes" id="UP001054252">
    <property type="component" value="Unassembled WGS sequence"/>
</dbReference>
<proteinExistence type="predicted"/>
<reference evidence="2 3" key="1">
    <citation type="journal article" date="2021" name="Commun. Biol.">
        <title>The genome of Shorea leprosula (Dipterocarpaceae) highlights the ecological relevance of drought in aseasonal tropical rainforests.</title>
        <authorList>
            <person name="Ng K.K.S."/>
            <person name="Kobayashi M.J."/>
            <person name="Fawcett J.A."/>
            <person name="Hatakeyama M."/>
            <person name="Paape T."/>
            <person name="Ng C.H."/>
            <person name="Ang C.C."/>
            <person name="Tnah L.H."/>
            <person name="Lee C.T."/>
            <person name="Nishiyama T."/>
            <person name="Sese J."/>
            <person name="O'Brien M.J."/>
            <person name="Copetti D."/>
            <person name="Mohd Noor M.I."/>
            <person name="Ong R.C."/>
            <person name="Putra M."/>
            <person name="Sireger I.Z."/>
            <person name="Indrioko S."/>
            <person name="Kosugi Y."/>
            <person name="Izuno A."/>
            <person name="Isagi Y."/>
            <person name="Lee S.L."/>
            <person name="Shimizu K.K."/>
        </authorList>
    </citation>
    <scope>NUCLEOTIDE SEQUENCE [LARGE SCALE GENOMIC DNA]</scope>
    <source>
        <strain evidence="2">214</strain>
    </source>
</reference>
<name>A0AAV5K0H1_9ROSI</name>
<comment type="caution">
    <text evidence="2">The sequence shown here is derived from an EMBL/GenBank/DDBJ whole genome shotgun (WGS) entry which is preliminary data.</text>
</comment>
<accession>A0AAV5K0H1</accession>
<protein>
    <submittedName>
        <fullName evidence="2">Uncharacterized protein</fullName>
    </submittedName>
</protein>
<keyword evidence="3" id="KW-1185">Reference proteome</keyword>
<sequence>MPRVISDNTTSSSRPRIGDSPTISVQFNPPQGGCLPLDMINGFHTTVSKGRGVNSTKFESSFQESALLIC</sequence>
<feature type="compositionally biased region" description="Polar residues" evidence="1">
    <location>
        <begin position="1"/>
        <end position="14"/>
    </location>
</feature>
<feature type="region of interest" description="Disordered" evidence="1">
    <location>
        <begin position="1"/>
        <end position="24"/>
    </location>
</feature>
<dbReference type="EMBL" id="BPVZ01000047">
    <property type="protein sequence ID" value="GKV17342.1"/>
    <property type="molecule type" value="Genomic_DNA"/>
</dbReference>
<gene>
    <name evidence="2" type="ORF">SLEP1_g27857</name>
</gene>